<feature type="compositionally biased region" description="Acidic residues" evidence="2">
    <location>
        <begin position="382"/>
        <end position="391"/>
    </location>
</feature>
<proteinExistence type="predicted"/>
<feature type="region of interest" description="Disordered" evidence="2">
    <location>
        <begin position="525"/>
        <end position="587"/>
    </location>
</feature>
<name>A0A8S1PVT3_9CILI</name>
<feature type="compositionally biased region" description="Low complexity" evidence="2">
    <location>
        <begin position="536"/>
        <end position="545"/>
    </location>
</feature>
<comment type="caution">
    <text evidence="3">The sequence shown here is derived from an EMBL/GenBank/DDBJ whole genome shotgun (WGS) entry which is preliminary data.</text>
</comment>
<evidence type="ECO:0000313" key="3">
    <source>
        <dbReference type="EMBL" id="CAD8107355.1"/>
    </source>
</evidence>
<dbReference type="AlphaFoldDB" id="A0A8S1PVT3"/>
<dbReference type="EMBL" id="CAJJDN010000088">
    <property type="protein sequence ID" value="CAD8107355.1"/>
    <property type="molecule type" value="Genomic_DNA"/>
</dbReference>
<sequence length="753" mass="86027">MINQNTESSKWDWVPATQTLEITINSNKVQIETTPSIVLTHPEGDAYPEPYVTLVIDTEKQLKYSEELGWNWHKSWNLPNIVVRLEIKDSQTQELLLSPKNLFAQLYAVKKVQDGSRVILQDVGLRGTSKLELIDGQAYFSALRFASTSYNNEGVKFHLLMSVYIQNSDTEKPQILNSTISPPIFVDSRKSAGNSEQKKVYVHAEPFTFDLLDKKYFKRENKRKTEQDVEIENDFESLFNYLTAPNIRHKVKHPLFLIIKFSSCVSLYYNPVTVEGNIKIIMEKLQSQLTKDIITKQLSTSGEKQFYLLIEENNDQNKNKKVTEAIDFLNTGCLEIVRKEDQIPSKFVKLGDSTEILENYKQCFDQLLKIFKQLTQKFCESDSNESDDNYSDSDAPQPPQPQQPPQPTQIPQPVQPSSPFKKVKLNPEYPQIPSEVKNPIEQHSINEIIAQQAINQQQQQLQLQQQLQQQQQQTQQQQQQQSKPIQLQPQPPKIQQPPIINKTNPSQILNPNQLNIESNKKQPIQYSSFTTPQPPQQQQQQQPQQTAIQDQSYNRKPQHIPGVQPINLPASQGLQGAPSHINHGYPYQFQPLEQSGLSQAFQQYQFQQLLLLQQQQQLNQQPFPPQPGMMGNPMQSQLLNYMSSLGALGLNQGQINPQNLLGQNQNFQQLQQQLLAQQLSSQLGLQSQLPQQLGAGMGLNPLQQQQYLQQQLQQQMGLGGFPNFNQLMGLYQGQQHNLKKPGEGSGVIKQEPQ</sequence>
<reference evidence="3" key="1">
    <citation type="submission" date="2021-01" db="EMBL/GenBank/DDBJ databases">
        <authorList>
            <consortium name="Genoscope - CEA"/>
            <person name="William W."/>
        </authorList>
    </citation>
    <scope>NUCLEOTIDE SEQUENCE</scope>
</reference>
<feature type="coiled-coil region" evidence="1">
    <location>
        <begin position="450"/>
        <end position="480"/>
    </location>
</feature>
<feature type="compositionally biased region" description="Polar residues" evidence="2">
    <location>
        <begin position="501"/>
        <end position="511"/>
    </location>
</feature>
<evidence type="ECO:0000256" key="1">
    <source>
        <dbReference type="SAM" id="Coils"/>
    </source>
</evidence>
<dbReference type="OrthoDB" id="1305at2759"/>
<gene>
    <name evidence="3" type="ORF">PSON_ATCC_30995.1.T0880247</name>
</gene>
<accession>A0A8S1PVT3</accession>
<keyword evidence="1" id="KW-0175">Coiled coil</keyword>
<evidence type="ECO:0000256" key="2">
    <source>
        <dbReference type="SAM" id="MobiDB-lite"/>
    </source>
</evidence>
<feature type="region of interest" description="Disordered" evidence="2">
    <location>
        <begin position="480"/>
        <end position="511"/>
    </location>
</feature>
<feature type="compositionally biased region" description="Pro residues" evidence="2">
    <location>
        <begin position="396"/>
        <end position="416"/>
    </location>
</feature>
<dbReference type="Proteomes" id="UP000692954">
    <property type="component" value="Unassembled WGS sequence"/>
</dbReference>
<protein>
    <submittedName>
        <fullName evidence="3">Uncharacterized protein</fullName>
    </submittedName>
</protein>
<organism evidence="3 4">
    <name type="scientific">Paramecium sonneborni</name>
    <dbReference type="NCBI Taxonomy" id="65129"/>
    <lineage>
        <taxon>Eukaryota</taxon>
        <taxon>Sar</taxon>
        <taxon>Alveolata</taxon>
        <taxon>Ciliophora</taxon>
        <taxon>Intramacronucleata</taxon>
        <taxon>Oligohymenophorea</taxon>
        <taxon>Peniculida</taxon>
        <taxon>Parameciidae</taxon>
        <taxon>Paramecium</taxon>
    </lineage>
</organism>
<feature type="region of interest" description="Disordered" evidence="2">
    <location>
        <begin position="381"/>
        <end position="425"/>
    </location>
</feature>
<feature type="compositionally biased region" description="Polar residues" evidence="2">
    <location>
        <begin position="546"/>
        <end position="555"/>
    </location>
</feature>
<evidence type="ECO:0000313" key="4">
    <source>
        <dbReference type="Proteomes" id="UP000692954"/>
    </source>
</evidence>
<keyword evidence="4" id="KW-1185">Reference proteome</keyword>